<dbReference type="CDD" id="cd18785">
    <property type="entry name" value="SF2_C"/>
    <property type="match status" value="1"/>
</dbReference>
<dbReference type="GO" id="GO:0003677">
    <property type="term" value="F:DNA binding"/>
    <property type="evidence" value="ECO:0007669"/>
    <property type="project" value="InterPro"/>
</dbReference>
<gene>
    <name evidence="2" type="ORF">BECKLFY1418B_GA0070995_10882</name>
</gene>
<dbReference type="PANTHER" id="PTHR47396">
    <property type="entry name" value="TYPE I RESTRICTION ENZYME ECOKI R PROTEIN"/>
    <property type="match status" value="1"/>
</dbReference>
<reference evidence="2" key="1">
    <citation type="submission" date="2019-02" db="EMBL/GenBank/DDBJ databases">
        <authorList>
            <person name="Gruber-Vodicka R. H."/>
            <person name="Seah K. B. B."/>
        </authorList>
    </citation>
    <scope>NUCLEOTIDE SEQUENCE</scope>
    <source>
        <strain evidence="2">BECK_M7</strain>
    </source>
</reference>
<organism evidence="2">
    <name type="scientific">Candidatus Kentrum sp. LFY</name>
    <dbReference type="NCBI Taxonomy" id="2126342"/>
    <lineage>
        <taxon>Bacteria</taxon>
        <taxon>Pseudomonadati</taxon>
        <taxon>Pseudomonadota</taxon>
        <taxon>Gammaproteobacteria</taxon>
        <taxon>Candidatus Kentrum</taxon>
    </lineage>
</organism>
<dbReference type="Pfam" id="PF04851">
    <property type="entry name" value="ResIII"/>
    <property type="match status" value="1"/>
</dbReference>
<proteinExistence type="predicted"/>
<dbReference type="AlphaFoldDB" id="A0A450UVU8"/>
<evidence type="ECO:0000259" key="1">
    <source>
        <dbReference type="Pfam" id="PF04851"/>
    </source>
</evidence>
<dbReference type="InterPro" id="IPR006935">
    <property type="entry name" value="Helicase/UvrB_N"/>
</dbReference>
<feature type="domain" description="Helicase/UvrB N-terminal" evidence="1">
    <location>
        <begin position="85"/>
        <end position="285"/>
    </location>
</feature>
<protein>
    <submittedName>
        <fullName evidence="2">Type III restriction enzyme</fullName>
    </submittedName>
</protein>
<evidence type="ECO:0000313" key="2">
    <source>
        <dbReference type="EMBL" id="VFJ96658.1"/>
    </source>
</evidence>
<dbReference type="GO" id="GO:0005829">
    <property type="term" value="C:cytosol"/>
    <property type="evidence" value="ECO:0007669"/>
    <property type="project" value="TreeGrafter"/>
</dbReference>
<name>A0A450UVU8_9GAMM</name>
<dbReference type="GO" id="GO:0016787">
    <property type="term" value="F:hydrolase activity"/>
    <property type="evidence" value="ECO:0007669"/>
    <property type="project" value="InterPro"/>
</dbReference>
<sequence length="872" mass="98459">MELKDFQQAVLDTFDGYLDALVEKHLNARKVEKLIQADPDLDLAVPDYTAKAWEAFRADGKLPKSRAGVPFSPRTDGAGRPVPSVTLKIPTGGGKTLLATQAVSRIMSKWLRANHGFVLWIVPSESIYTQTHKALNNREHPYRQILDRAAAGRVRILEKMTPLDKRDVESHLCVMLLMLQSSNRESKESLKIFKDRGNVRGFFPDGDDFQAHTDVLAQVPNLDVYGDGNAGQLGNIIKDSLGNALRVTRPVVVMDEGHKAFSRLALDTLYGFNPCFVLELSATPADRPNGTPPIYSNWLVDVRGTALDKEEMIKLPIDVTVRGDDDWRDCLRASFEHLNGLQAAADKLHAETARYIRPICLVQVERTGNDQREAGFIHAEDAREYLLTLGVSEQQIAIKTSEKNDLKEPENLDLSSPSNPIRFIITRQALQEGWDCPFAYVLCSLAPASSRNAMTQLIGRILRQPETLKTGVAALDKCYVFCFHVATRDVVEGIKKGLEQDGMSDLVDRIQEGDGFGPGGDGPRPLKRRKPFRDLRIYLPVVNWVEGKQVRPLDYEQDILYRIDWDRVSLDGVAEKIPETTQGFETRLVQVGLVTDPDAEEFMEARELGRDKIQASFDPLYAVRSISDIVPNPWVAREYVRTVIEKLSRRGIEGDKLGSLGHLVLETLRAHLIDERDRLAEKLFLADVAAGSIQFRLRTDSHNWVMPDETITQRTANSQELRRKDGQSVEKSLFEPVYKDDLNGYEQSVACYLDGKRALRWWHRNVAQRQYALQGWRKNKIYPDFIFAMSHDGEDNGGKERVMILETKGDHLDNPDTQYKRKVLDTCAETYRFENVTKRGDLELVVDEETTVGCALIFEGEWETGLSKVLEG</sequence>
<dbReference type="InterPro" id="IPR050742">
    <property type="entry name" value="Helicase_Restrict-Modif_Enz"/>
</dbReference>
<dbReference type="SUPFAM" id="SSF52540">
    <property type="entry name" value="P-loop containing nucleoside triphosphate hydrolases"/>
    <property type="match status" value="1"/>
</dbReference>
<dbReference type="GO" id="GO:0005524">
    <property type="term" value="F:ATP binding"/>
    <property type="evidence" value="ECO:0007669"/>
    <property type="project" value="InterPro"/>
</dbReference>
<dbReference type="EMBL" id="CAADFF010000088">
    <property type="protein sequence ID" value="VFJ96658.1"/>
    <property type="molecule type" value="Genomic_DNA"/>
</dbReference>
<accession>A0A450UVU8</accession>
<dbReference type="Gene3D" id="3.40.50.300">
    <property type="entry name" value="P-loop containing nucleotide triphosphate hydrolases"/>
    <property type="match status" value="2"/>
</dbReference>
<dbReference type="PANTHER" id="PTHR47396:SF1">
    <property type="entry name" value="ATP-DEPENDENT HELICASE IRC3-RELATED"/>
    <property type="match status" value="1"/>
</dbReference>
<dbReference type="InterPro" id="IPR027417">
    <property type="entry name" value="P-loop_NTPase"/>
</dbReference>